<gene>
    <name evidence="2" type="ORF">PoB_003884700</name>
</gene>
<evidence type="ECO:0000313" key="3">
    <source>
        <dbReference type="Proteomes" id="UP000735302"/>
    </source>
</evidence>
<protein>
    <submittedName>
        <fullName evidence="2">Uncharacterized protein</fullName>
    </submittedName>
</protein>
<organism evidence="2 3">
    <name type="scientific">Plakobranchus ocellatus</name>
    <dbReference type="NCBI Taxonomy" id="259542"/>
    <lineage>
        <taxon>Eukaryota</taxon>
        <taxon>Metazoa</taxon>
        <taxon>Spiralia</taxon>
        <taxon>Lophotrochozoa</taxon>
        <taxon>Mollusca</taxon>
        <taxon>Gastropoda</taxon>
        <taxon>Heterobranchia</taxon>
        <taxon>Euthyneura</taxon>
        <taxon>Panpulmonata</taxon>
        <taxon>Sacoglossa</taxon>
        <taxon>Placobranchoidea</taxon>
        <taxon>Plakobranchidae</taxon>
        <taxon>Plakobranchus</taxon>
    </lineage>
</organism>
<reference evidence="2 3" key="1">
    <citation type="journal article" date="2021" name="Elife">
        <title>Chloroplast acquisition without the gene transfer in kleptoplastic sea slugs, Plakobranchus ocellatus.</title>
        <authorList>
            <person name="Maeda T."/>
            <person name="Takahashi S."/>
            <person name="Yoshida T."/>
            <person name="Shimamura S."/>
            <person name="Takaki Y."/>
            <person name="Nagai Y."/>
            <person name="Toyoda A."/>
            <person name="Suzuki Y."/>
            <person name="Arimoto A."/>
            <person name="Ishii H."/>
            <person name="Satoh N."/>
            <person name="Nishiyama T."/>
            <person name="Hasebe M."/>
            <person name="Maruyama T."/>
            <person name="Minagawa J."/>
            <person name="Obokata J."/>
            <person name="Shigenobu S."/>
        </authorList>
    </citation>
    <scope>NUCLEOTIDE SEQUENCE [LARGE SCALE GENOMIC DNA]</scope>
</reference>
<comment type="caution">
    <text evidence="2">The sequence shown here is derived from an EMBL/GenBank/DDBJ whole genome shotgun (WGS) entry which is preliminary data.</text>
</comment>
<dbReference type="AlphaFoldDB" id="A0AAV4AZ92"/>
<keyword evidence="3" id="KW-1185">Reference proteome</keyword>
<feature type="region of interest" description="Disordered" evidence="1">
    <location>
        <begin position="352"/>
        <end position="402"/>
    </location>
</feature>
<proteinExistence type="predicted"/>
<feature type="compositionally biased region" description="Polar residues" evidence="1">
    <location>
        <begin position="361"/>
        <end position="391"/>
    </location>
</feature>
<dbReference type="EMBL" id="BLXT01004413">
    <property type="protein sequence ID" value="GFO12342.1"/>
    <property type="molecule type" value="Genomic_DNA"/>
</dbReference>
<sequence length="402" mass="45399">MAVRRPEMGVAARHDENALRHDNELRMRLDKLSRTYDLTTMKIFMTVEALGENNVYSVYDPERRSNWESFLVRREACRLDLTRHEKTRERYDHFLSSVGREEQGRQFFHSMIGLLMTKGALDVSRHPNSNSKVMKGITSSSNNNISTKYQHDLENSFCGHLCRLFERKLDSWFDAFEAVNVRLTAHVKVSNFVRVLTGQVDALCRRRGFLYAINVKVTGMTTPRPLDLMEMCMVKAMVIQNGLAAPDQVVLCMLACHLGTDRPVLRLWEYRPTLIMDNAIKEADIDRMIDAGRASQYHELWGKSVCPPGMGSLTARDPVGRHDIGSNNIVHGSNGNAEAAGGITGRTFNTHDRNITGGGNSSNYNPVHNNGTNSSQHPSHNTNRKISNIISPSRPRMQTDVD</sequence>
<evidence type="ECO:0000313" key="2">
    <source>
        <dbReference type="EMBL" id="GFO12342.1"/>
    </source>
</evidence>
<name>A0AAV4AZ92_9GAST</name>
<accession>A0AAV4AZ92</accession>
<evidence type="ECO:0000256" key="1">
    <source>
        <dbReference type="SAM" id="MobiDB-lite"/>
    </source>
</evidence>
<dbReference type="Proteomes" id="UP000735302">
    <property type="component" value="Unassembled WGS sequence"/>
</dbReference>